<feature type="chain" id="PRO_5012576907" evidence="5">
    <location>
        <begin position="22"/>
        <end position="372"/>
    </location>
</feature>
<evidence type="ECO:0000259" key="6">
    <source>
        <dbReference type="Pfam" id="PF13458"/>
    </source>
</evidence>
<gene>
    <name evidence="7" type="ORF">SAMN06296036_13327</name>
</gene>
<dbReference type="Proteomes" id="UP000192907">
    <property type="component" value="Unassembled WGS sequence"/>
</dbReference>
<dbReference type="STRING" id="1513793.SAMN06296036_13327"/>
<dbReference type="InterPro" id="IPR028082">
    <property type="entry name" value="Peripla_BP_I"/>
</dbReference>
<evidence type="ECO:0000313" key="8">
    <source>
        <dbReference type="Proteomes" id="UP000192907"/>
    </source>
</evidence>
<dbReference type="CDD" id="cd06342">
    <property type="entry name" value="PBP1_ABC_LIVBP-like"/>
    <property type="match status" value="1"/>
</dbReference>
<dbReference type="AlphaFoldDB" id="A0A1Y6CUK5"/>
<keyword evidence="3 5" id="KW-0732">Signal</keyword>
<accession>A0A1Y6CUK5</accession>
<sequence length="372" mass="40223">MRTILKLILGLALYFSSHAQAESKTIKIAVAGPHTGPYAAFGEQMLKGAEKAAQNINKAGGVLGKTLEIVKVDDECKPMGAVNAANEIVSKYKANAVVGHFCSASTIPASKTYMSHNVIMVTPASTNPKVTERKLPNVLRMCGRDDQQGQVAARFISQDLKAKTVAIVHDKTTYGRGLADAMKESLSKVAPMVKEALFEGITRGDKDFNTLVTKIKAKQADVVYFGGLHSEAGPLLKQMRQQGLKAHFVSGDGIVSNDFVTAAGGSQFVDGVYVTFGRDPLKYDTTKNVVASFKQDGYKPEGYTLYAYASVEAIVAAMQSTKSTKGVALANWLKTNGSNTIMGPKKWDKLGDLTKSDYVIYRWDDKGNYNEI</sequence>
<feature type="domain" description="Leucine-binding protein" evidence="6">
    <location>
        <begin position="25"/>
        <end position="367"/>
    </location>
</feature>
<dbReference type="Pfam" id="PF13458">
    <property type="entry name" value="Peripla_BP_6"/>
    <property type="match status" value="1"/>
</dbReference>
<evidence type="ECO:0000313" key="7">
    <source>
        <dbReference type="EMBL" id="SMF79081.1"/>
    </source>
</evidence>
<keyword evidence="8" id="KW-1185">Reference proteome</keyword>
<dbReference type="Gene3D" id="3.40.50.2300">
    <property type="match status" value="2"/>
</dbReference>
<dbReference type="SUPFAM" id="SSF53822">
    <property type="entry name" value="Periplasmic binding protein-like I"/>
    <property type="match status" value="1"/>
</dbReference>
<reference evidence="8" key="1">
    <citation type="submission" date="2017-04" db="EMBL/GenBank/DDBJ databases">
        <authorList>
            <person name="Varghese N."/>
            <person name="Submissions S."/>
        </authorList>
    </citation>
    <scope>NUCLEOTIDE SEQUENCE [LARGE SCALE GENOMIC DNA]</scope>
    <source>
        <strain evidence="8">RKEM611</strain>
    </source>
</reference>
<organism evidence="7 8">
    <name type="scientific">Pseudobacteriovorax antillogorgiicola</name>
    <dbReference type="NCBI Taxonomy" id="1513793"/>
    <lineage>
        <taxon>Bacteria</taxon>
        <taxon>Pseudomonadati</taxon>
        <taxon>Bdellovibrionota</taxon>
        <taxon>Oligoflexia</taxon>
        <taxon>Oligoflexales</taxon>
        <taxon>Pseudobacteriovoracaceae</taxon>
        <taxon>Pseudobacteriovorax</taxon>
    </lineage>
</organism>
<dbReference type="OrthoDB" id="7337537at2"/>
<evidence type="ECO:0000256" key="1">
    <source>
        <dbReference type="ARBA" id="ARBA00010062"/>
    </source>
</evidence>
<name>A0A1Y6CUK5_9BACT</name>
<protein>
    <submittedName>
        <fullName evidence="7">Amino acid/amide ABC transporter substrate-binding protein, HAAT family</fullName>
    </submittedName>
</protein>
<dbReference type="InterPro" id="IPR000709">
    <property type="entry name" value="Leu_Ile_Val-bd"/>
</dbReference>
<feature type="signal peptide" evidence="5">
    <location>
        <begin position="1"/>
        <end position="21"/>
    </location>
</feature>
<dbReference type="PANTHER" id="PTHR47151:SF2">
    <property type="entry name" value="AMINO ACID BINDING PROTEIN"/>
    <property type="match status" value="1"/>
</dbReference>
<evidence type="ECO:0000256" key="2">
    <source>
        <dbReference type="ARBA" id="ARBA00022448"/>
    </source>
</evidence>
<evidence type="ECO:0000256" key="4">
    <source>
        <dbReference type="ARBA" id="ARBA00022970"/>
    </source>
</evidence>
<comment type="similarity">
    <text evidence="1">Belongs to the leucine-binding protein family.</text>
</comment>
<keyword evidence="4" id="KW-0029">Amino-acid transport</keyword>
<evidence type="ECO:0000256" key="3">
    <source>
        <dbReference type="ARBA" id="ARBA00022729"/>
    </source>
</evidence>
<dbReference type="PANTHER" id="PTHR47151">
    <property type="entry name" value="LEU/ILE/VAL-BINDING ABC TRANSPORTER SUBUNIT"/>
    <property type="match status" value="1"/>
</dbReference>
<dbReference type="InterPro" id="IPR028081">
    <property type="entry name" value="Leu-bd"/>
</dbReference>
<dbReference type="EMBL" id="FWZT01000033">
    <property type="protein sequence ID" value="SMF79081.1"/>
    <property type="molecule type" value="Genomic_DNA"/>
</dbReference>
<dbReference type="GO" id="GO:0006865">
    <property type="term" value="P:amino acid transport"/>
    <property type="evidence" value="ECO:0007669"/>
    <property type="project" value="UniProtKB-KW"/>
</dbReference>
<proteinExistence type="inferred from homology"/>
<evidence type="ECO:0000256" key="5">
    <source>
        <dbReference type="SAM" id="SignalP"/>
    </source>
</evidence>
<dbReference type="RefSeq" id="WP_132325524.1">
    <property type="nucleotide sequence ID" value="NZ_FWZT01000033.1"/>
</dbReference>
<dbReference type="PRINTS" id="PR00337">
    <property type="entry name" value="LEUILEVALBP"/>
</dbReference>
<keyword evidence="2" id="KW-0813">Transport</keyword>